<organism evidence="3 4">
    <name type="scientific">Phytophthora sojae (strain P6497)</name>
    <name type="common">Soybean stem and root rot agent</name>
    <name type="synonym">Phytophthora megasperma f. sp. glycines</name>
    <dbReference type="NCBI Taxonomy" id="1094619"/>
    <lineage>
        <taxon>Eukaryota</taxon>
        <taxon>Sar</taxon>
        <taxon>Stramenopiles</taxon>
        <taxon>Oomycota</taxon>
        <taxon>Peronosporomycetes</taxon>
        <taxon>Peronosporales</taxon>
        <taxon>Peronosporaceae</taxon>
        <taxon>Phytophthora</taxon>
    </lineage>
</organism>
<evidence type="ECO:0000313" key="3">
    <source>
        <dbReference type="EMBL" id="EGZ20579.1"/>
    </source>
</evidence>
<feature type="region of interest" description="Disordered" evidence="1">
    <location>
        <begin position="553"/>
        <end position="691"/>
    </location>
</feature>
<protein>
    <submittedName>
        <fullName evidence="3">Uncharacterized protein</fullName>
    </submittedName>
</protein>
<keyword evidence="4" id="KW-1185">Reference proteome</keyword>
<feature type="region of interest" description="Disordered" evidence="1">
    <location>
        <begin position="291"/>
        <end position="378"/>
    </location>
</feature>
<reference evidence="3 4" key="1">
    <citation type="journal article" date="2006" name="Science">
        <title>Phytophthora genome sequences uncover evolutionary origins and mechanisms of pathogenesis.</title>
        <authorList>
            <person name="Tyler B.M."/>
            <person name="Tripathy S."/>
            <person name="Zhang X."/>
            <person name="Dehal P."/>
            <person name="Jiang R.H."/>
            <person name="Aerts A."/>
            <person name="Arredondo F.D."/>
            <person name="Baxter L."/>
            <person name="Bensasson D."/>
            <person name="Beynon J.L."/>
            <person name="Chapman J."/>
            <person name="Damasceno C.M."/>
            <person name="Dorrance A.E."/>
            <person name="Dou D."/>
            <person name="Dickerman A.W."/>
            <person name="Dubchak I.L."/>
            <person name="Garbelotto M."/>
            <person name="Gijzen M."/>
            <person name="Gordon S.G."/>
            <person name="Govers F."/>
            <person name="Grunwald N.J."/>
            <person name="Huang W."/>
            <person name="Ivors K.L."/>
            <person name="Jones R.W."/>
            <person name="Kamoun S."/>
            <person name="Krampis K."/>
            <person name="Lamour K.H."/>
            <person name="Lee M.K."/>
            <person name="McDonald W.H."/>
            <person name="Medina M."/>
            <person name="Meijer H.J."/>
            <person name="Nordberg E.K."/>
            <person name="Maclean D.J."/>
            <person name="Ospina-Giraldo M.D."/>
            <person name="Morris P.F."/>
            <person name="Phuntumart V."/>
            <person name="Putnam N.H."/>
            <person name="Rash S."/>
            <person name="Rose J.K."/>
            <person name="Sakihama Y."/>
            <person name="Salamov A.A."/>
            <person name="Savidor A."/>
            <person name="Scheuring C.F."/>
            <person name="Smith B.M."/>
            <person name="Sobral B.W."/>
            <person name="Terry A."/>
            <person name="Torto-Alalibo T.A."/>
            <person name="Win J."/>
            <person name="Xu Z."/>
            <person name="Zhang H."/>
            <person name="Grigoriev I.V."/>
            <person name="Rokhsar D.S."/>
            <person name="Boore J.L."/>
        </authorList>
    </citation>
    <scope>NUCLEOTIDE SEQUENCE [LARGE SCALE GENOMIC DNA]</scope>
    <source>
        <strain evidence="3 4">P6497</strain>
    </source>
</reference>
<feature type="compositionally biased region" description="Low complexity" evidence="1">
    <location>
        <begin position="339"/>
        <end position="353"/>
    </location>
</feature>
<feature type="compositionally biased region" description="Basic and acidic residues" evidence="1">
    <location>
        <begin position="646"/>
        <end position="655"/>
    </location>
</feature>
<keyword evidence="2" id="KW-0472">Membrane</keyword>
<feature type="compositionally biased region" description="Polar residues" evidence="1">
    <location>
        <begin position="298"/>
        <end position="331"/>
    </location>
</feature>
<dbReference type="OMA" id="PCASYYS"/>
<gene>
    <name evidence="3" type="ORF">PHYSODRAFT_488938</name>
</gene>
<feature type="transmembrane region" description="Helical" evidence="2">
    <location>
        <begin position="734"/>
        <end position="758"/>
    </location>
</feature>
<feature type="compositionally biased region" description="Basic and acidic residues" evidence="1">
    <location>
        <begin position="668"/>
        <end position="691"/>
    </location>
</feature>
<evidence type="ECO:0000256" key="1">
    <source>
        <dbReference type="SAM" id="MobiDB-lite"/>
    </source>
</evidence>
<keyword evidence="2" id="KW-1133">Transmembrane helix</keyword>
<dbReference type="RefSeq" id="XP_009523296.1">
    <property type="nucleotide sequence ID" value="XM_009525001.1"/>
</dbReference>
<dbReference type="AlphaFoldDB" id="G4ZAV0"/>
<dbReference type="Proteomes" id="UP000002640">
    <property type="component" value="Unassembled WGS sequence"/>
</dbReference>
<evidence type="ECO:0000256" key="2">
    <source>
        <dbReference type="SAM" id="Phobius"/>
    </source>
</evidence>
<keyword evidence="2" id="KW-0812">Transmembrane</keyword>
<accession>G4ZAV0</accession>
<feature type="compositionally biased region" description="Pro residues" evidence="1">
    <location>
        <begin position="354"/>
        <end position="375"/>
    </location>
</feature>
<evidence type="ECO:0000313" key="4">
    <source>
        <dbReference type="Proteomes" id="UP000002640"/>
    </source>
</evidence>
<dbReference type="EMBL" id="JH159153">
    <property type="protein sequence ID" value="EGZ20579.1"/>
    <property type="molecule type" value="Genomic_DNA"/>
</dbReference>
<dbReference type="InParanoid" id="G4ZAV0"/>
<feature type="compositionally biased region" description="Polar residues" evidence="1">
    <location>
        <begin position="656"/>
        <end position="665"/>
    </location>
</feature>
<feature type="compositionally biased region" description="Basic and acidic residues" evidence="1">
    <location>
        <begin position="559"/>
        <end position="569"/>
    </location>
</feature>
<dbReference type="SMR" id="G4ZAV0"/>
<dbReference type="GeneID" id="20656357"/>
<proteinExistence type="predicted"/>
<sequence>MRPLLAEPSVDLSADSKALAFDMAVRLWRVEVALAARKLLSLGRAYDVRYSLPSAALDGLKLADLGVHVTAIMNSHVFQVDKRTDEPPRFPMEFVDKVAGKSSATDPICTVEADDYLVGMGVEDFLVCPRKLKQVEKDVAAVGAEVSIKQEQSKGSRKTLVLRFVRMGAAVRDDPRVGRTPGRVLRILDELDAHRLQLSTRYEQMIAQDRLAVQRLHSAKKLLMYVKIMSHETRKSVMEDRKFQFAAKFREWYAKIKRESEVEAVATADKDVVMAGEKELEQPVEDMAIDMSPEQPENDSYNSNPAPKSTTPSILRQNGSASRAARTTPNKRVTFALDVPPVQTTTAKATAPTSTPPPPQPPPAQQKEPVAPPKPRSYGVDEGRAYLLALIGPNVDIVSTLQELATAVQSVSLSTMSKEFNVAAGLKLRREVRMVGPSQYNARVRLGHFQFGFCPANDTRKVKDATFNYLITKKIVRLYERPGGNPDNIMYDVVANIQEFPLVCKRGASVPSTKSEAVDELLSFLMKLIDQYEESLKLDRVEQIKNEFEPTKIEVVQPHQDRADPHTEADNYNEAGHHGGMKSAHERPGTGSVGNADSRNAELRSMGILRKRHYAPNTDESYEDERATSRPRLAYSTGEPETLPQSERRYAEREGNTLSAASTANLFVEDRSGSDPRQDAPPRSEDETAKAKSEMYQELLKLLFRDREEVVRSVKGIVWDLRVKSETLPLSSTFSVIALTAGLIGVLNVDNLICLLCFMY</sequence>
<dbReference type="KEGG" id="psoj:PHYSODRAFT_488938"/>
<name>G4ZAV0_PHYSP</name>